<dbReference type="Gene3D" id="2.130.10.10">
    <property type="entry name" value="YVTN repeat-like/Quinoprotein amine dehydrogenase"/>
    <property type="match status" value="1"/>
</dbReference>
<organism evidence="3 4">
    <name type="scientific">Suillus luteus UH-Slu-Lm8-n1</name>
    <dbReference type="NCBI Taxonomy" id="930992"/>
    <lineage>
        <taxon>Eukaryota</taxon>
        <taxon>Fungi</taxon>
        <taxon>Dikarya</taxon>
        <taxon>Basidiomycota</taxon>
        <taxon>Agaricomycotina</taxon>
        <taxon>Agaricomycetes</taxon>
        <taxon>Agaricomycetidae</taxon>
        <taxon>Boletales</taxon>
        <taxon>Suillineae</taxon>
        <taxon>Suillaceae</taxon>
        <taxon>Suillus</taxon>
    </lineage>
</organism>
<dbReference type="InterPro" id="IPR015943">
    <property type="entry name" value="WD40/YVTN_repeat-like_dom_sf"/>
</dbReference>
<reference evidence="3 4" key="1">
    <citation type="submission" date="2014-04" db="EMBL/GenBank/DDBJ databases">
        <authorList>
            <consortium name="DOE Joint Genome Institute"/>
            <person name="Kuo A."/>
            <person name="Ruytinx J."/>
            <person name="Rineau F."/>
            <person name="Colpaert J."/>
            <person name="Kohler A."/>
            <person name="Nagy L.G."/>
            <person name="Floudas D."/>
            <person name="Copeland A."/>
            <person name="Barry K.W."/>
            <person name="Cichocki N."/>
            <person name="Veneault-Fourrey C."/>
            <person name="LaButti K."/>
            <person name="Lindquist E.A."/>
            <person name="Lipzen A."/>
            <person name="Lundell T."/>
            <person name="Morin E."/>
            <person name="Murat C."/>
            <person name="Sun H."/>
            <person name="Tunlid A."/>
            <person name="Henrissat B."/>
            <person name="Grigoriev I.V."/>
            <person name="Hibbett D.S."/>
            <person name="Martin F."/>
            <person name="Nordberg H.P."/>
            <person name="Cantor M.N."/>
            <person name="Hua S.X."/>
        </authorList>
    </citation>
    <scope>NUCLEOTIDE SEQUENCE [LARGE SCALE GENOMIC DNA]</scope>
    <source>
        <strain evidence="3 4">UH-Slu-Lm8-n1</strain>
    </source>
</reference>
<protein>
    <submittedName>
        <fullName evidence="3">Uncharacterized protein</fullName>
    </submittedName>
</protein>
<feature type="region of interest" description="Disordered" evidence="2">
    <location>
        <begin position="165"/>
        <end position="189"/>
    </location>
</feature>
<dbReference type="PROSITE" id="PS50294">
    <property type="entry name" value="WD_REPEATS_REGION"/>
    <property type="match status" value="1"/>
</dbReference>
<dbReference type="Pfam" id="PF00400">
    <property type="entry name" value="WD40"/>
    <property type="match status" value="1"/>
</dbReference>
<dbReference type="Proteomes" id="UP000054485">
    <property type="component" value="Unassembled WGS sequence"/>
</dbReference>
<gene>
    <name evidence="3" type="ORF">CY34DRAFT_12217</name>
</gene>
<dbReference type="SMART" id="SM00320">
    <property type="entry name" value="WD40"/>
    <property type="match status" value="1"/>
</dbReference>
<evidence type="ECO:0000313" key="4">
    <source>
        <dbReference type="Proteomes" id="UP000054485"/>
    </source>
</evidence>
<keyword evidence="4" id="KW-1185">Reference proteome</keyword>
<dbReference type="InterPro" id="IPR001680">
    <property type="entry name" value="WD40_rpt"/>
</dbReference>
<feature type="repeat" description="WD" evidence="1">
    <location>
        <begin position="28"/>
        <end position="59"/>
    </location>
</feature>
<reference evidence="4" key="2">
    <citation type="submission" date="2015-01" db="EMBL/GenBank/DDBJ databases">
        <title>Evolutionary Origins and Diversification of the Mycorrhizal Mutualists.</title>
        <authorList>
            <consortium name="DOE Joint Genome Institute"/>
            <consortium name="Mycorrhizal Genomics Consortium"/>
            <person name="Kohler A."/>
            <person name="Kuo A."/>
            <person name="Nagy L.G."/>
            <person name="Floudas D."/>
            <person name="Copeland A."/>
            <person name="Barry K.W."/>
            <person name="Cichocki N."/>
            <person name="Veneault-Fourrey C."/>
            <person name="LaButti K."/>
            <person name="Lindquist E.A."/>
            <person name="Lipzen A."/>
            <person name="Lundell T."/>
            <person name="Morin E."/>
            <person name="Murat C."/>
            <person name="Riley R."/>
            <person name="Ohm R."/>
            <person name="Sun H."/>
            <person name="Tunlid A."/>
            <person name="Henrissat B."/>
            <person name="Grigoriev I.V."/>
            <person name="Hibbett D.S."/>
            <person name="Martin F."/>
        </authorList>
    </citation>
    <scope>NUCLEOTIDE SEQUENCE [LARGE SCALE GENOMIC DNA]</scope>
    <source>
        <strain evidence="4">UH-Slu-Lm8-n1</strain>
    </source>
</reference>
<evidence type="ECO:0000313" key="3">
    <source>
        <dbReference type="EMBL" id="KIK42658.1"/>
    </source>
</evidence>
<name>A0A0D0BHJ9_9AGAM</name>
<keyword evidence="1" id="KW-0853">WD repeat</keyword>
<dbReference type="AlphaFoldDB" id="A0A0D0BHJ9"/>
<evidence type="ECO:0000256" key="2">
    <source>
        <dbReference type="SAM" id="MobiDB-lite"/>
    </source>
</evidence>
<proteinExistence type="predicted"/>
<dbReference type="InParanoid" id="A0A0D0BHJ9"/>
<dbReference type="HOGENOM" id="CLU_1138636_0_0_1"/>
<dbReference type="EMBL" id="KN835232">
    <property type="protein sequence ID" value="KIK42658.1"/>
    <property type="molecule type" value="Genomic_DNA"/>
</dbReference>
<evidence type="ECO:0000256" key="1">
    <source>
        <dbReference type="PROSITE-ProRule" id="PRU00221"/>
    </source>
</evidence>
<dbReference type="OrthoDB" id="2911645at2759"/>
<sequence>MILAAFGYDITIIYGFDASTFKTVVTPFEGHTKRIIGLALSFDGALLASADEDNAIKLWASDSESDGFILSPDSRKLAYVTHTNVLPDSPRPEHATITEDNFRIRICNTPPDILAQTRTVVRKKQALSELLNSDATRRPAGCRRPPISIIPVLLSSSSGSLLPVHAPPPSSNDFLKSPPAAPADSQSQSFTKFEPFIPSDATWYNKAPSMRALLYQQQSNTDVIRDPAINSCEFIRPVTRYFSE</sequence>
<dbReference type="PROSITE" id="PS50082">
    <property type="entry name" value="WD_REPEATS_2"/>
    <property type="match status" value="1"/>
</dbReference>
<dbReference type="SUPFAM" id="SSF82171">
    <property type="entry name" value="DPP6 N-terminal domain-like"/>
    <property type="match status" value="1"/>
</dbReference>
<accession>A0A0D0BHJ9</accession>